<dbReference type="Pfam" id="PF14226">
    <property type="entry name" value="DIOX_N"/>
    <property type="match status" value="1"/>
</dbReference>
<evidence type="ECO:0000313" key="7">
    <source>
        <dbReference type="Proteomes" id="UP000827889"/>
    </source>
</evidence>
<evidence type="ECO:0000256" key="3">
    <source>
        <dbReference type="ARBA" id="ARBA00023002"/>
    </source>
</evidence>
<name>A0A8B8MVZ8_9MYRT</name>
<dbReference type="RefSeq" id="XP_030514265.2">
    <property type="nucleotide sequence ID" value="XM_030658405.2"/>
</dbReference>
<keyword evidence="4 5" id="KW-0408">Iron</keyword>
<evidence type="ECO:0000313" key="8">
    <source>
        <dbReference type="RefSeq" id="XP_030514265.2"/>
    </source>
</evidence>
<dbReference type="PANTHER" id="PTHR10209:SF751">
    <property type="entry name" value="OS06G0255100 PROTEIN"/>
    <property type="match status" value="1"/>
</dbReference>
<dbReference type="KEGG" id="rarg:115728074"/>
<dbReference type="GO" id="GO:0051213">
    <property type="term" value="F:dioxygenase activity"/>
    <property type="evidence" value="ECO:0007669"/>
    <property type="project" value="UniProtKB-ARBA"/>
</dbReference>
<sequence length="391" mass="43724">MSLPLRPSLSLSLHRTPIGRIGTRSRTMTGFTDTTQQAFDRAQELEQFEESKLGVKGLVDSGLSSIPGLFIHPPETLSDFKPAQHRPVSVHSIPTIDLSDCNSGRRPSVVEEVGRAARELGFFQVVNHGVRTEVQDGMITAVKVFHEQSMEAKKRIYRRKMETGVAYFSNVDLFHSKAASWRDTLEIRLEPKADTEEIPEVCRNEVMEWNQQIQRLGSTLMGLLSEGLGLSPGKLQELTCPESRMMVGNYYPYCPQPDLTIGLASHTDPGVITVLLQDHLPGLQVKCGDEWVDVAPVPGALVVNVGDILQIISNNEYKSAEHRVLANSSQEARVSIAVFCNSNNMEIQFGPLQELVSSDKPAVFRQFTMEEYLRRFFATELDESLVDYFRA</sequence>
<evidence type="ECO:0000256" key="2">
    <source>
        <dbReference type="ARBA" id="ARBA00022723"/>
    </source>
</evidence>
<dbReference type="InterPro" id="IPR027443">
    <property type="entry name" value="IPNS-like_sf"/>
</dbReference>
<dbReference type="InterPro" id="IPR005123">
    <property type="entry name" value="Oxoglu/Fe-dep_dioxygenase_dom"/>
</dbReference>
<keyword evidence="7" id="KW-1185">Reference proteome</keyword>
<dbReference type="AlphaFoldDB" id="A0A8B8MVZ8"/>
<feature type="domain" description="Fe2OG dioxygenase" evidence="6">
    <location>
        <begin position="240"/>
        <end position="342"/>
    </location>
</feature>
<keyword evidence="3 5" id="KW-0560">Oxidoreductase</keyword>
<evidence type="ECO:0000256" key="4">
    <source>
        <dbReference type="ARBA" id="ARBA00023004"/>
    </source>
</evidence>
<accession>A0A8B8MVZ8</accession>
<dbReference type="PROSITE" id="PS51471">
    <property type="entry name" value="FE2OG_OXY"/>
    <property type="match status" value="1"/>
</dbReference>
<dbReference type="GO" id="GO:0046872">
    <property type="term" value="F:metal ion binding"/>
    <property type="evidence" value="ECO:0007669"/>
    <property type="project" value="UniProtKB-KW"/>
</dbReference>
<dbReference type="SUPFAM" id="SSF51197">
    <property type="entry name" value="Clavaminate synthase-like"/>
    <property type="match status" value="1"/>
</dbReference>
<dbReference type="GeneID" id="115728074"/>
<gene>
    <name evidence="8" type="primary">LOC115728074</name>
</gene>
<evidence type="ECO:0000259" key="6">
    <source>
        <dbReference type="PROSITE" id="PS51471"/>
    </source>
</evidence>
<proteinExistence type="inferred from homology"/>
<organism evidence="7 8">
    <name type="scientific">Rhodamnia argentea</name>
    <dbReference type="NCBI Taxonomy" id="178133"/>
    <lineage>
        <taxon>Eukaryota</taxon>
        <taxon>Viridiplantae</taxon>
        <taxon>Streptophyta</taxon>
        <taxon>Embryophyta</taxon>
        <taxon>Tracheophyta</taxon>
        <taxon>Spermatophyta</taxon>
        <taxon>Magnoliopsida</taxon>
        <taxon>eudicotyledons</taxon>
        <taxon>Gunneridae</taxon>
        <taxon>Pentapetalae</taxon>
        <taxon>rosids</taxon>
        <taxon>malvids</taxon>
        <taxon>Myrtales</taxon>
        <taxon>Myrtaceae</taxon>
        <taxon>Myrtoideae</taxon>
        <taxon>Myrteae</taxon>
        <taxon>Australasian group</taxon>
        <taxon>Rhodamnia</taxon>
    </lineage>
</organism>
<reference evidence="8" key="1">
    <citation type="submission" date="2025-08" db="UniProtKB">
        <authorList>
            <consortium name="RefSeq"/>
        </authorList>
    </citation>
    <scope>IDENTIFICATION</scope>
    <source>
        <tissue evidence="8">Leaf</tissue>
    </source>
</reference>
<keyword evidence="2 5" id="KW-0479">Metal-binding</keyword>
<dbReference type="InterPro" id="IPR026992">
    <property type="entry name" value="DIOX_N"/>
</dbReference>
<comment type="similarity">
    <text evidence="1 5">Belongs to the iron/ascorbate-dependent oxidoreductase family.</text>
</comment>
<protein>
    <submittedName>
        <fullName evidence="8">1-aminocyclopropane-1-carboxylate oxidase homolog 4-like</fullName>
    </submittedName>
</protein>
<dbReference type="Pfam" id="PF03171">
    <property type="entry name" value="2OG-FeII_Oxy"/>
    <property type="match status" value="1"/>
</dbReference>
<dbReference type="Proteomes" id="UP000827889">
    <property type="component" value="Chromosome 6"/>
</dbReference>
<dbReference type="Gene3D" id="2.60.120.330">
    <property type="entry name" value="B-lactam Antibiotic, Isopenicillin N Synthase, Chain"/>
    <property type="match status" value="1"/>
</dbReference>
<dbReference type="InterPro" id="IPR044861">
    <property type="entry name" value="IPNS-like_FE2OG_OXY"/>
</dbReference>
<dbReference type="PANTHER" id="PTHR10209">
    <property type="entry name" value="OXIDOREDUCTASE, 2OG-FE II OXYGENASE FAMILY PROTEIN"/>
    <property type="match status" value="1"/>
</dbReference>
<evidence type="ECO:0000256" key="1">
    <source>
        <dbReference type="ARBA" id="ARBA00008056"/>
    </source>
</evidence>
<evidence type="ECO:0000256" key="5">
    <source>
        <dbReference type="RuleBase" id="RU003682"/>
    </source>
</evidence>